<evidence type="ECO:0000313" key="3">
    <source>
        <dbReference type="Proteomes" id="UP000593562"/>
    </source>
</evidence>
<dbReference type="InParanoid" id="A0A7J7DY90"/>
<keyword evidence="3" id="KW-1185">Reference proteome</keyword>
<evidence type="ECO:0000256" key="1">
    <source>
        <dbReference type="SAM" id="MobiDB-lite"/>
    </source>
</evidence>
<organism evidence="2 3">
    <name type="scientific">Tripterygium wilfordii</name>
    <name type="common">Thunder God vine</name>
    <dbReference type="NCBI Taxonomy" id="458696"/>
    <lineage>
        <taxon>Eukaryota</taxon>
        <taxon>Viridiplantae</taxon>
        <taxon>Streptophyta</taxon>
        <taxon>Embryophyta</taxon>
        <taxon>Tracheophyta</taxon>
        <taxon>Spermatophyta</taxon>
        <taxon>Magnoliopsida</taxon>
        <taxon>eudicotyledons</taxon>
        <taxon>Gunneridae</taxon>
        <taxon>Pentapetalae</taxon>
        <taxon>rosids</taxon>
        <taxon>fabids</taxon>
        <taxon>Celastrales</taxon>
        <taxon>Celastraceae</taxon>
        <taxon>Tripterygium</taxon>
    </lineage>
</organism>
<dbReference type="Proteomes" id="UP000593562">
    <property type="component" value="Unassembled WGS sequence"/>
</dbReference>
<evidence type="ECO:0000313" key="2">
    <source>
        <dbReference type="EMBL" id="KAF5751144.1"/>
    </source>
</evidence>
<name>A0A7J7DY90_TRIWF</name>
<proteinExistence type="predicted"/>
<dbReference type="AlphaFoldDB" id="A0A7J7DY90"/>
<feature type="region of interest" description="Disordered" evidence="1">
    <location>
        <begin position="81"/>
        <end position="110"/>
    </location>
</feature>
<comment type="caution">
    <text evidence="2">The sequence shown here is derived from an EMBL/GenBank/DDBJ whole genome shotgun (WGS) entry which is preliminary data.</text>
</comment>
<reference evidence="2 3" key="1">
    <citation type="journal article" date="2020" name="Nat. Commun.">
        <title>Genome of Tripterygium wilfordii and identification of cytochrome P450 involved in triptolide biosynthesis.</title>
        <authorList>
            <person name="Tu L."/>
            <person name="Su P."/>
            <person name="Zhang Z."/>
            <person name="Gao L."/>
            <person name="Wang J."/>
            <person name="Hu T."/>
            <person name="Zhou J."/>
            <person name="Zhang Y."/>
            <person name="Zhao Y."/>
            <person name="Liu Y."/>
            <person name="Song Y."/>
            <person name="Tong Y."/>
            <person name="Lu Y."/>
            <person name="Yang J."/>
            <person name="Xu C."/>
            <person name="Jia M."/>
            <person name="Peters R.J."/>
            <person name="Huang L."/>
            <person name="Gao W."/>
        </authorList>
    </citation>
    <scope>NUCLEOTIDE SEQUENCE [LARGE SCALE GENOMIC DNA]</scope>
    <source>
        <strain evidence="3">cv. XIE 37</strain>
        <tissue evidence="2">Leaf</tissue>
    </source>
</reference>
<sequence length="110" mass="12814">MMQSLTNKITNTWSAKQFPLTSTNLINLKESKLPETSRVMRPLIKQSPHKQNIKHLECKEKFPLSSTNLINLKESKLPETSRVMRPLIKQSPHKQNNKHLECKEIPPQFN</sequence>
<accession>A0A7J7DY90</accession>
<dbReference type="EMBL" id="JAAARO010000002">
    <property type="protein sequence ID" value="KAF5751144.1"/>
    <property type="molecule type" value="Genomic_DNA"/>
</dbReference>
<gene>
    <name evidence="2" type="ORF">HS088_TW02G00154</name>
</gene>
<protein>
    <submittedName>
        <fullName evidence="2">Uncharacterized protein</fullName>
    </submittedName>
</protein>